<gene>
    <name evidence="4" type="ORF">Pka01_16990</name>
</gene>
<comment type="caution">
    <text evidence="4">The sequence shown here is derived from an EMBL/GenBank/DDBJ whole genome shotgun (WGS) entry which is preliminary data.</text>
</comment>
<protein>
    <submittedName>
        <fullName evidence="4">Membrane protein</fullName>
    </submittedName>
</protein>
<keyword evidence="2" id="KW-0472">Membrane</keyword>
<dbReference type="Pfam" id="PF07987">
    <property type="entry name" value="DUF1775"/>
    <property type="match status" value="1"/>
</dbReference>
<evidence type="ECO:0000259" key="3">
    <source>
        <dbReference type="Pfam" id="PF07987"/>
    </source>
</evidence>
<keyword evidence="2" id="KW-0812">Transmembrane</keyword>
<evidence type="ECO:0000313" key="4">
    <source>
        <dbReference type="EMBL" id="GIG78572.1"/>
    </source>
</evidence>
<evidence type="ECO:0000313" key="5">
    <source>
        <dbReference type="Proteomes" id="UP000630097"/>
    </source>
</evidence>
<feature type="transmembrane region" description="Helical" evidence="2">
    <location>
        <begin position="273"/>
        <end position="294"/>
    </location>
</feature>
<accession>A0A8J3PQX7</accession>
<dbReference type="InterPro" id="IPR038507">
    <property type="entry name" value="YcnI-like_sf"/>
</dbReference>
<reference evidence="4 5" key="1">
    <citation type="submission" date="2021-01" db="EMBL/GenBank/DDBJ databases">
        <title>Whole genome shotgun sequence of Planotetraspora kaengkrachanensis NBRC 104272.</title>
        <authorList>
            <person name="Komaki H."/>
            <person name="Tamura T."/>
        </authorList>
    </citation>
    <scope>NUCLEOTIDE SEQUENCE [LARGE SCALE GENOMIC DNA]</scope>
    <source>
        <strain evidence="4 5">NBRC 104272</strain>
    </source>
</reference>
<feature type="region of interest" description="Disordered" evidence="1">
    <location>
        <begin position="23"/>
        <end position="55"/>
    </location>
</feature>
<evidence type="ECO:0000256" key="1">
    <source>
        <dbReference type="SAM" id="MobiDB-lite"/>
    </source>
</evidence>
<dbReference type="RefSeq" id="WP_203882061.1">
    <property type="nucleotide sequence ID" value="NZ_BAABHH010000007.1"/>
</dbReference>
<dbReference type="Proteomes" id="UP000630097">
    <property type="component" value="Unassembled WGS sequence"/>
</dbReference>
<dbReference type="InterPro" id="IPR012533">
    <property type="entry name" value="YcnI-copper_dom"/>
</dbReference>
<feature type="region of interest" description="Disordered" evidence="1">
    <location>
        <begin position="222"/>
        <end position="267"/>
    </location>
</feature>
<name>A0A8J3PQX7_9ACTN</name>
<dbReference type="AlphaFoldDB" id="A0A8J3PQX7"/>
<evidence type="ECO:0000256" key="2">
    <source>
        <dbReference type="SAM" id="Phobius"/>
    </source>
</evidence>
<feature type="compositionally biased region" description="Low complexity" evidence="1">
    <location>
        <begin position="255"/>
        <end position="266"/>
    </location>
</feature>
<keyword evidence="2" id="KW-1133">Transmembrane helix</keyword>
<feature type="domain" description="YncI copper-binding" evidence="3">
    <location>
        <begin position="90"/>
        <end position="238"/>
    </location>
</feature>
<keyword evidence="5" id="KW-1185">Reference proteome</keyword>
<sequence>MSARAPLTGTAVPVTAPALRMGNLGPAHAGTSPGPVSSDTVGAAEAEAASARPSDMPRRVRMLRRAVRGLVTVGVAACLVGVMQAVAFAHVTVSPETATRGGYAALTFRVPNERDDASTTEIEVQLPTDSPLASVSVKPHPGWSYEITKTKLATPIEVHGAQISEVIGKITWTAADSKSAIKPGEYDEFSVSAGPLPETDRLVFKTLQHYSDGEVVRWIQEPASGADEPERPAPMLRLVPKGDTASSPSTGTARAALAAGSTSETGSGAGVPWAIGLSVASLVISLACAATMAVRSRRTR</sequence>
<dbReference type="EMBL" id="BONV01000005">
    <property type="protein sequence ID" value="GIG78572.1"/>
    <property type="molecule type" value="Genomic_DNA"/>
</dbReference>
<proteinExistence type="predicted"/>
<organism evidence="4 5">
    <name type="scientific">Planotetraspora kaengkrachanensis</name>
    <dbReference type="NCBI Taxonomy" id="575193"/>
    <lineage>
        <taxon>Bacteria</taxon>
        <taxon>Bacillati</taxon>
        <taxon>Actinomycetota</taxon>
        <taxon>Actinomycetes</taxon>
        <taxon>Streptosporangiales</taxon>
        <taxon>Streptosporangiaceae</taxon>
        <taxon>Planotetraspora</taxon>
    </lineage>
</organism>
<feature type="transmembrane region" description="Helical" evidence="2">
    <location>
        <begin position="66"/>
        <end position="89"/>
    </location>
</feature>
<dbReference type="CDD" id="cd08545">
    <property type="entry name" value="YcnI_like"/>
    <property type="match status" value="1"/>
</dbReference>
<dbReference type="Gene3D" id="2.60.40.2230">
    <property type="entry name" value="Uncharacterised protein YcnI-like PF07987, DUF1775"/>
    <property type="match status" value="1"/>
</dbReference>